<feature type="compositionally biased region" description="Low complexity" evidence="1">
    <location>
        <begin position="116"/>
        <end position="131"/>
    </location>
</feature>
<keyword evidence="2" id="KW-0732">Signal</keyword>
<feature type="signal peptide" evidence="2">
    <location>
        <begin position="1"/>
        <end position="17"/>
    </location>
</feature>
<accession>A0A6A6SYF8</accession>
<protein>
    <recommendedName>
        <fullName evidence="5">Secreted protein</fullName>
    </recommendedName>
</protein>
<name>A0A6A6SYF8_9PLEO</name>
<feature type="chain" id="PRO_5025334202" description="Secreted protein" evidence="2">
    <location>
        <begin position="18"/>
        <end position="145"/>
    </location>
</feature>
<dbReference type="EMBL" id="MU004398">
    <property type="protein sequence ID" value="KAF2652590.1"/>
    <property type="molecule type" value="Genomic_DNA"/>
</dbReference>
<reference evidence="3" key="1">
    <citation type="journal article" date="2020" name="Stud. Mycol.">
        <title>101 Dothideomycetes genomes: a test case for predicting lifestyles and emergence of pathogens.</title>
        <authorList>
            <person name="Haridas S."/>
            <person name="Albert R."/>
            <person name="Binder M."/>
            <person name="Bloem J."/>
            <person name="Labutti K."/>
            <person name="Salamov A."/>
            <person name="Andreopoulos B."/>
            <person name="Baker S."/>
            <person name="Barry K."/>
            <person name="Bills G."/>
            <person name="Bluhm B."/>
            <person name="Cannon C."/>
            <person name="Castanera R."/>
            <person name="Culley D."/>
            <person name="Daum C."/>
            <person name="Ezra D."/>
            <person name="Gonzalez J."/>
            <person name="Henrissat B."/>
            <person name="Kuo A."/>
            <person name="Liang C."/>
            <person name="Lipzen A."/>
            <person name="Lutzoni F."/>
            <person name="Magnuson J."/>
            <person name="Mondo S."/>
            <person name="Nolan M."/>
            <person name="Ohm R."/>
            <person name="Pangilinan J."/>
            <person name="Park H.-J."/>
            <person name="Ramirez L."/>
            <person name="Alfaro M."/>
            <person name="Sun H."/>
            <person name="Tritt A."/>
            <person name="Yoshinaga Y."/>
            <person name="Zwiers L.-H."/>
            <person name="Turgeon B."/>
            <person name="Goodwin S."/>
            <person name="Spatafora J."/>
            <person name="Crous P."/>
            <person name="Grigoriev I."/>
        </authorList>
    </citation>
    <scope>NUCLEOTIDE SEQUENCE</scope>
    <source>
        <strain evidence="3">CBS 122681</strain>
    </source>
</reference>
<feature type="compositionally biased region" description="Polar residues" evidence="1">
    <location>
        <begin position="52"/>
        <end position="61"/>
    </location>
</feature>
<organism evidence="3 4">
    <name type="scientific">Lophiostoma macrostomum CBS 122681</name>
    <dbReference type="NCBI Taxonomy" id="1314788"/>
    <lineage>
        <taxon>Eukaryota</taxon>
        <taxon>Fungi</taxon>
        <taxon>Dikarya</taxon>
        <taxon>Ascomycota</taxon>
        <taxon>Pezizomycotina</taxon>
        <taxon>Dothideomycetes</taxon>
        <taxon>Pleosporomycetidae</taxon>
        <taxon>Pleosporales</taxon>
        <taxon>Lophiostomataceae</taxon>
        <taxon>Lophiostoma</taxon>
    </lineage>
</organism>
<dbReference type="Proteomes" id="UP000799324">
    <property type="component" value="Unassembled WGS sequence"/>
</dbReference>
<evidence type="ECO:0008006" key="5">
    <source>
        <dbReference type="Google" id="ProtNLM"/>
    </source>
</evidence>
<evidence type="ECO:0000313" key="3">
    <source>
        <dbReference type="EMBL" id="KAF2652590.1"/>
    </source>
</evidence>
<evidence type="ECO:0000313" key="4">
    <source>
        <dbReference type="Proteomes" id="UP000799324"/>
    </source>
</evidence>
<feature type="region of interest" description="Disordered" evidence="1">
    <location>
        <begin position="38"/>
        <end position="70"/>
    </location>
</feature>
<feature type="region of interest" description="Disordered" evidence="1">
    <location>
        <begin position="106"/>
        <end position="145"/>
    </location>
</feature>
<sequence length="145" mass="15561">MFYHALPLLPLSARVSCCCVSQPQSVVSDSLQLLAIGRPVHGESPPTHEGAPQQTRATPDSSQEKQLQHQHVAATKILLPAVHKSFATDLLGPVCCEECERLQMATPPSNNVQKPATATTSSRRATQCSSRNLMPDRSLAALQGP</sequence>
<evidence type="ECO:0000256" key="1">
    <source>
        <dbReference type="SAM" id="MobiDB-lite"/>
    </source>
</evidence>
<proteinExistence type="predicted"/>
<keyword evidence="4" id="KW-1185">Reference proteome</keyword>
<dbReference type="AlphaFoldDB" id="A0A6A6SYF8"/>
<gene>
    <name evidence="3" type="ORF">K491DRAFT_44449</name>
</gene>
<evidence type="ECO:0000256" key="2">
    <source>
        <dbReference type="SAM" id="SignalP"/>
    </source>
</evidence>